<protein>
    <submittedName>
        <fullName evidence="2">Lactosylceramide 4-alpha-galactosyltransferase</fullName>
    </submittedName>
</protein>
<feature type="domain" description="Alpha 1,4-glycosyltransferase" evidence="1">
    <location>
        <begin position="305"/>
        <end position="423"/>
    </location>
</feature>
<evidence type="ECO:0000313" key="2">
    <source>
        <dbReference type="EMBL" id="RZB82625.1"/>
    </source>
</evidence>
<dbReference type="PANTHER" id="PTHR46781:SF5">
    <property type="entry name" value="ALPHA 1,4-GLYCOSYLTRANSFERASE FAMILY PROTEIN"/>
    <property type="match status" value="1"/>
</dbReference>
<keyword evidence="2" id="KW-0328">Glycosyltransferase</keyword>
<sequence length="425" mass="48676">MFHPMEQSAKRSQYSLLHFSFLQLHHLKRSMLSLLFSLPTSFFALFLLLLLSYNAFTVFSVHVPKSPTTTTLSNSKFSSSLNSPLFKNPHLPLLQNSTESFSFSTIQRPSRRVKKHKRGLRSVRSESHFPVPFFHARLKAFFNNSHSSCKERFFMTWISSLKGFGERELFSMESLFKSHPEACLVIVSKSLDSNAGTQILKPFVSNGFKVMAVAPDFGYIFKDTHAETWFNRLKEGNVDPGEVSLGQNLSNLLRLALLYKFGGTYIDLDVVVLKSFSKLRNTIGAQNFDTKTGKWSRLNNAVLIFDKKHPLLFKFIEEFALTFDGNKWGHNGPYLISRVVSRVSGRPGFNFTVLPPSAFYPVDWRGIRSLFRDEISSKWLINKMEQIRKESFAVHLWNRHSRKLKVVKGSIVDSIISSCCIFCNI</sequence>
<dbReference type="InterPro" id="IPR029044">
    <property type="entry name" value="Nucleotide-diphossugar_trans"/>
</dbReference>
<dbReference type="PANTHER" id="PTHR46781">
    <property type="entry name" value="ALPHA 1,4-GLYCOSYLTRANSFERASE FAMILY PROTEIN"/>
    <property type="match status" value="1"/>
</dbReference>
<keyword evidence="2" id="KW-0808">Transferase</keyword>
<evidence type="ECO:0000313" key="3">
    <source>
        <dbReference type="Proteomes" id="UP000289340"/>
    </source>
</evidence>
<dbReference type="Proteomes" id="UP000289340">
    <property type="component" value="Chromosome 11"/>
</dbReference>
<dbReference type="InterPro" id="IPR007577">
    <property type="entry name" value="GlycoTrfase_DXD_sugar-bd_CS"/>
</dbReference>
<dbReference type="GO" id="GO:0016757">
    <property type="term" value="F:glycosyltransferase activity"/>
    <property type="evidence" value="ECO:0007669"/>
    <property type="project" value="UniProtKB-KW"/>
</dbReference>
<gene>
    <name evidence="2" type="ORF">D0Y65_031645</name>
</gene>
<dbReference type="Pfam" id="PF04572">
    <property type="entry name" value="Gb3_synth"/>
    <property type="match status" value="1"/>
</dbReference>
<dbReference type="AlphaFoldDB" id="A0A445I9Q3"/>
<dbReference type="Gramene" id="XM_028333051.1">
    <property type="protein sequence ID" value="XP_028188852.1"/>
    <property type="gene ID" value="LOC114375273"/>
</dbReference>
<keyword evidence="3" id="KW-1185">Reference proteome</keyword>
<dbReference type="Pfam" id="PF04488">
    <property type="entry name" value="Gly_transf_sug"/>
    <property type="match status" value="1"/>
</dbReference>
<organism evidence="2 3">
    <name type="scientific">Glycine soja</name>
    <name type="common">Wild soybean</name>
    <dbReference type="NCBI Taxonomy" id="3848"/>
    <lineage>
        <taxon>Eukaryota</taxon>
        <taxon>Viridiplantae</taxon>
        <taxon>Streptophyta</taxon>
        <taxon>Embryophyta</taxon>
        <taxon>Tracheophyta</taxon>
        <taxon>Spermatophyta</taxon>
        <taxon>Magnoliopsida</taxon>
        <taxon>eudicotyledons</taxon>
        <taxon>Gunneridae</taxon>
        <taxon>Pentapetalae</taxon>
        <taxon>rosids</taxon>
        <taxon>fabids</taxon>
        <taxon>Fabales</taxon>
        <taxon>Fabaceae</taxon>
        <taxon>Papilionoideae</taxon>
        <taxon>50 kb inversion clade</taxon>
        <taxon>NPAAA clade</taxon>
        <taxon>indigoferoid/millettioid clade</taxon>
        <taxon>Phaseoleae</taxon>
        <taxon>Glycine</taxon>
        <taxon>Glycine subgen. Soja</taxon>
    </lineage>
</organism>
<dbReference type="InterPro" id="IPR044789">
    <property type="entry name" value="Put_A1-4-GlycosylTfrase_plant"/>
</dbReference>
<dbReference type="InterPro" id="IPR007652">
    <property type="entry name" value="A1-4-GlycosylTfrase_dom"/>
</dbReference>
<proteinExistence type="predicted"/>
<name>A0A445I9Q3_GLYSO</name>
<dbReference type="SUPFAM" id="SSF53448">
    <property type="entry name" value="Nucleotide-diphospho-sugar transferases"/>
    <property type="match status" value="1"/>
</dbReference>
<comment type="caution">
    <text evidence="2">The sequence shown here is derived from an EMBL/GenBank/DDBJ whole genome shotgun (WGS) entry which is preliminary data.</text>
</comment>
<dbReference type="EMBL" id="QZWG01000011">
    <property type="protein sequence ID" value="RZB82625.1"/>
    <property type="molecule type" value="Genomic_DNA"/>
</dbReference>
<dbReference type="Gene3D" id="3.90.550.20">
    <property type="match status" value="1"/>
</dbReference>
<reference evidence="2 3" key="1">
    <citation type="submission" date="2018-09" db="EMBL/GenBank/DDBJ databases">
        <title>A high-quality reference genome of wild soybean provides a powerful tool to mine soybean genomes.</title>
        <authorList>
            <person name="Xie M."/>
            <person name="Chung C.Y.L."/>
            <person name="Li M.-W."/>
            <person name="Wong F.-L."/>
            <person name="Chan T.-F."/>
            <person name="Lam H.-M."/>
        </authorList>
    </citation>
    <scope>NUCLEOTIDE SEQUENCE [LARGE SCALE GENOMIC DNA]</scope>
    <source>
        <strain evidence="3">cv. W05</strain>
        <tissue evidence="2">Hypocotyl of etiolated seedlings</tissue>
    </source>
</reference>
<accession>A0A445I9Q3</accession>
<evidence type="ECO:0000259" key="1">
    <source>
        <dbReference type="Pfam" id="PF04572"/>
    </source>
</evidence>